<evidence type="ECO:0000256" key="1">
    <source>
        <dbReference type="SAM" id="MobiDB-lite"/>
    </source>
</evidence>
<evidence type="ECO:0000313" key="3">
    <source>
        <dbReference type="EMBL" id="UJO21929.1"/>
    </source>
</evidence>
<gene>
    <name evidence="3" type="ORF">CLAFUR5_09523</name>
</gene>
<feature type="transmembrane region" description="Helical" evidence="2">
    <location>
        <begin position="74"/>
        <end position="95"/>
    </location>
</feature>
<keyword evidence="2" id="KW-0812">Transmembrane</keyword>
<dbReference type="OMA" id="FATHHEI"/>
<feature type="transmembrane region" description="Helical" evidence="2">
    <location>
        <begin position="275"/>
        <end position="294"/>
    </location>
</feature>
<dbReference type="EMBL" id="CP090171">
    <property type="protein sequence ID" value="UJO21929.1"/>
    <property type="molecule type" value="Genomic_DNA"/>
</dbReference>
<dbReference type="KEGG" id="ffu:CLAFUR5_09523"/>
<keyword evidence="2" id="KW-0472">Membrane</keyword>
<keyword evidence="4" id="KW-1185">Reference proteome</keyword>
<dbReference type="RefSeq" id="XP_047766295.1">
    <property type="nucleotide sequence ID" value="XM_047908671.1"/>
</dbReference>
<reference evidence="3" key="2">
    <citation type="journal article" date="2022" name="Microb. Genom.">
        <title>A chromosome-scale genome assembly of the tomato pathogen Cladosporium fulvum reveals a compartmentalized genome architecture and the presence of a dispensable chromosome.</title>
        <authorList>
            <person name="Zaccaron A.Z."/>
            <person name="Chen L.H."/>
            <person name="Samaras A."/>
            <person name="Stergiopoulos I."/>
        </authorList>
    </citation>
    <scope>NUCLEOTIDE SEQUENCE</scope>
    <source>
        <strain evidence="3">Race5_Kim</strain>
    </source>
</reference>
<reference evidence="3" key="1">
    <citation type="submission" date="2021-12" db="EMBL/GenBank/DDBJ databases">
        <authorList>
            <person name="Zaccaron A."/>
            <person name="Stergiopoulos I."/>
        </authorList>
    </citation>
    <scope>NUCLEOTIDE SEQUENCE</scope>
    <source>
        <strain evidence="3">Race5_Kim</strain>
    </source>
</reference>
<feature type="transmembrane region" description="Helical" evidence="2">
    <location>
        <begin position="314"/>
        <end position="332"/>
    </location>
</feature>
<organism evidence="3 4">
    <name type="scientific">Passalora fulva</name>
    <name type="common">Tomato leaf mold</name>
    <name type="synonym">Cladosporium fulvum</name>
    <dbReference type="NCBI Taxonomy" id="5499"/>
    <lineage>
        <taxon>Eukaryota</taxon>
        <taxon>Fungi</taxon>
        <taxon>Dikarya</taxon>
        <taxon>Ascomycota</taxon>
        <taxon>Pezizomycotina</taxon>
        <taxon>Dothideomycetes</taxon>
        <taxon>Dothideomycetidae</taxon>
        <taxon>Mycosphaerellales</taxon>
        <taxon>Mycosphaerellaceae</taxon>
        <taxon>Fulvia</taxon>
    </lineage>
</organism>
<protein>
    <submittedName>
        <fullName evidence="3">Uncharacterized protein</fullName>
    </submittedName>
</protein>
<evidence type="ECO:0000256" key="2">
    <source>
        <dbReference type="SAM" id="Phobius"/>
    </source>
</evidence>
<proteinExistence type="predicted"/>
<feature type="transmembrane region" description="Helical" evidence="2">
    <location>
        <begin position="137"/>
        <end position="157"/>
    </location>
</feature>
<evidence type="ECO:0000313" key="4">
    <source>
        <dbReference type="Proteomes" id="UP000756132"/>
    </source>
</evidence>
<sequence length="510" mass="55610">MPAIVNDLADILLWNRETTPSNVSSANTTSAPALQVICAWPVSGQYGPGSRVLYYVLVAACIFAHKVEWLRNACLAAALIFPVVAAIHGIVLAAVHIDGAVDMDVYGAFQLCTIGVLAAPVTVRLSRTYFEDPGRNIIFVWSTIVLAGLLSLTIEFYRLSSVGCSHDDLGGAISIDPTKFPYENATCKLTCTVDDGPFSPIRGGSANNIYVIPSPTKLTFNAATLLAAACCIPAILLLVSMWIKILEINWRRQSGAQESLGEVKDNRFIKHFRQYAPVLIFGPATFAILIVGEINLFSSQVRYQTEPIANIGQWAPIAGTSVAVLGSLYLLIADAMAQERQALQQKDSDSGEEVSYPGSDYAPVRSVVRVFLKIADYISRPASGRLEHDREFRTGRAQEYPNTPGEEFQNRELSRIRSLYGGSQRDSDSIRSGISRHSRHRSDTVSSGDGKGFATHHEIAAEPTQPICTRRRQDTSDTLEVPSPVLRSTTQRSIASSSTPPPIIRIETLE</sequence>
<dbReference type="AlphaFoldDB" id="A0A9Q8PG11"/>
<dbReference type="OrthoDB" id="3021074at2759"/>
<feature type="transmembrane region" description="Helical" evidence="2">
    <location>
        <begin position="107"/>
        <end position="125"/>
    </location>
</feature>
<feature type="region of interest" description="Disordered" evidence="1">
    <location>
        <begin position="389"/>
        <end position="510"/>
    </location>
</feature>
<name>A0A9Q8PG11_PASFU</name>
<feature type="transmembrane region" description="Helical" evidence="2">
    <location>
        <begin position="222"/>
        <end position="243"/>
    </location>
</feature>
<keyword evidence="2" id="KW-1133">Transmembrane helix</keyword>
<accession>A0A9Q8PG11</accession>
<dbReference type="GeneID" id="71989401"/>
<dbReference type="Proteomes" id="UP000756132">
    <property type="component" value="Chromosome 9"/>
</dbReference>